<dbReference type="EMBL" id="JBHUIK010000001">
    <property type="protein sequence ID" value="MFD2212400.1"/>
    <property type="molecule type" value="Genomic_DNA"/>
</dbReference>
<feature type="transmembrane region" description="Helical" evidence="1">
    <location>
        <begin position="206"/>
        <end position="225"/>
    </location>
</feature>
<sequence length="549" mass="63423">MKDFRTLKLLDRLEKVFTSFGVDYKIMRKILQIKLTMDGRRVPTIFSQNAKKKGKEKENSNQYISSLWIYVLFGLFLVIFVLMEENYLFQMSLFYGIFTFIIMTSMISDFSSVLLDIRDRNILFPKPVNRRTISTAKMVHVMIYLSFLTTALVGIPLIVGMIKNGILFFLVSLMNVILLNLLVVGLTALLYLFILRFFDGEKLKDIINYVQIGLSLAMMVGYQLLVRSFELIDLTISLDPQWWHVLIFPMWYGAMMEMVMNGVYQPFYLLFSALGVLVPLLSIWLYVKFNPTFEQNLQKLVYQGKAKVKKRNKLKLWILSVICRSHEERTFFKFASLMMKNERDFKLKVYPSLGFSVVIPFIFIFSGFENDLDSLASSKSYLSIYFSLIIIPTIMLLLKYSGKYKGAWIYGVAPIDGLKPLFSGTIKAFLFNLYLPVYLLLSVLFIALFGVRILPDLVVVFINSCLYAVICFMFIKQALPFSESFDDSNQTGNGLLIFALMLFAGLFAGIHFISTLVSYGIYVYLVVVLLSFVLVWRKAFDVTWEEVRS</sequence>
<accession>A0ABW5BU35</accession>
<keyword evidence="1" id="KW-1133">Transmembrane helix</keyword>
<evidence type="ECO:0008006" key="4">
    <source>
        <dbReference type="Google" id="ProtNLM"/>
    </source>
</evidence>
<name>A0ABW5BU35_9BACI</name>
<feature type="transmembrane region" description="Helical" evidence="1">
    <location>
        <begin position="267"/>
        <end position="287"/>
    </location>
</feature>
<keyword evidence="1" id="KW-0812">Transmembrane</keyword>
<evidence type="ECO:0000313" key="2">
    <source>
        <dbReference type="EMBL" id="MFD2212400.1"/>
    </source>
</evidence>
<dbReference type="RefSeq" id="WP_379049645.1">
    <property type="nucleotide sequence ID" value="NZ_JBHUIK010000001.1"/>
</dbReference>
<feature type="transmembrane region" description="Helical" evidence="1">
    <location>
        <begin position="495"/>
        <end position="513"/>
    </location>
</feature>
<feature type="transmembrane region" description="Helical" evidence="1">
    <location>
        <begin position="457"/>
        <end position="475"/>
    </location>
</feature>
<proteinExistence type="predicted"/>
<reference evidence="3" key="1">
    <citation type="journal article" date="2019" name="Int. J. Syst. Evol. Microbiol.">
        <title>The Global Catalogue of Microorganisms (GCM) 10K type strain sequencing project: providing services to taxonomists for standard genome sequencing and annotation.</title>
        <authorList>
            <consortium name="The Broad Institute Genomics Platform"/>
            <consortium name="The Broad Institute Genome Sequencing Center for Infectious Disease"/>
            <person name="Wu L."/>
            <person name="Ma J."/>
        </authorList>
    </citation>
    <scope>NUCLEOTIDE SEQUENCE [LARGE SCALE GENOMIC DNA]</scope>
    <source>
        <strain evidence="3">CGMCC 1.15474</strain>
    </source>
</reference>
<feature type="transmembrane region" description="Helical" evidence="1">
    <location>
        <begin position="349"/>
        <end position="368"/>
    </location>
</feature>
<feature type="transmembrane region" description="Helical" evidence="1">
    <location>
        <begin position="380"/>
        <end position="398"/>
    </location>
</feature>
<feature type="transmembrane region" description="Helical" evidence="1">
    <location>
        <begin position="94"/>
        <end position="117"/>
    </location>
</feature>
<feature type="transmembrane region" description="Helical" evidence="1">
    <location>
        <begin position="63"/>
        <end position="82"/>
    </location>
</feature>
<feature type="transmembrane region" description="Helical" evidence="1">
    <location>
        <begin position="138"/>
        <end position="159"/>
    </location>
</feature>
<organism evidence="2 3">
    <name type="scientific">Metabacillus endolithicus</name>
    <dbReference type="NCBI Taxonomy" id="1535204"/>
    <lineage>
        <taxon>Bacteria</taxon>
        <taxon>Bacillati</taxon>
        <taxon>Bacillota</taxon>
        <taxon>Bacilli</taxon>
        <taxon>Bacillales</taxon>
        <taxon>Bacillaceae</taxon>
        <taxon>Metabacillus</taxon>
    </lineage>
</organism>
<feature type="transmembrane region" description="Helical" evidence="1">
    <location>
        <begin position="429"/>
        <end position="451"/>
    </location>
</feature>
<evidence type="ECO:0000313" key="3">
    <source>
        <dbReference type="Proteomes" id="UP001597318"/>
    </source>
</evidence>
<keyword evidence="1" id="KW-0472">Membrane</keyword>
<gene>
    <name evidence="2" type="ORF">ACFSKK_01595</name>
</gene>
<evidence type="ECO:0000256" key="1">
    <source>
        <dbReference type="SAM" id="Phobius"/>
    </source>
</evidence>
<feature type="transmembrane region" description="Helical" evidence="1">
    <location>
        <begin position="165"/>
        <end position="194"/>
    </location>
</feature>
<protein>
    <recommendedName>
        <fullName evidence="4">ABC transporter permease</fullName>
    </recommendedName>
</protein>
<dbReference type="Proteomes" id="UP001597318">
    <property type="component" value="Unassembled WGS sequence"/>
</dbReference>
<feature type="transmembrane region" description="Helical" evidence="1">
    <location>
        <begin position="519"/>
        <end position="536"/>
    </location>
</feature>
<keyword evidence="3" id="KW-1185">Reference proteome</keyword>
<comment type="caution">
    <text evidence="2">The sequence shown here is derived from an EMBL/GenBank/DDBJ whole genome shotgun (WGS) entry which is preliminary data.</text>
</comment>